<dbReference type="InterPro" id="IPR004089">
    <property type="entry name" value="MCPsignal_dom"/>
</dbReference>
<feature type="domain" description="Methyl-accepting transducer" evidence="3">
    <location>
        <begin position="33"/>
        <end position="197"/>
    </location>
</feature>
<evidence type="ECO:0000313" key="4">
    <source>
        <dbReference type="EMBL" id="MCY6957559.1"/>
    </source>
</evidence>
<evidence type="ECO:0000259" key="3">
    <source>
        <dbReference type="PROSITE" id="PS50111"/>
    </source>
</evidence>
<keyword evidence="1 2" id="KW-0807">Transducer</keyword>
<name>A0ABT4D955_9CLOT</name>
<dbReference type="Proteomes" id="UP001144612">
    <property type="component" value="Unassembled WGS sequence"/>
</dbReference>
<dbReference type="Gene3D" id="1.10.287.950">
    <property type="entry name" value="Methyl-accepting chemotaxis protein"/>
    <property type="match status" value="1"/>
</dbReference>
<reference evidence="4" key="1">
    <citation type="submission" date="2022-12" db="EMBL/GenBank/DDBJ databases">
        <title>Clostridium sp. nov., isolated from industrial wastewater.</title>
        <authorList>
            <person name="Jiayan W."/>
        </authorList>
    </citation>
    <scope>NUCLEOTIDE SEQUENCE</scope>
    <source>
        <strain evidence="4">ZC22-4</strain>
    </source>
</reference>
<organism evidence="4 5">
    <name type="scientific">Clostridium brassicae</name>
    <dbReference type="NCBI Taxonomy" id="2999072"/>
    <lineage>
        <taxon>Bacteria</taxon>
        <taxon>Bacillati</taxon>
        <taxon>Bacillota</taxon>
        <taxon>Clostridia</taxon>
        <taxon>Eubacteriales</taxon>
        <taxon>Clostridiaceae</taxon>
        <taxon>Clostridium</taxon>
    </lineage>
</organism>
<dbReference type="PANTHER" id="PTHR32089">
    <property type="entry name" value="METHYL-ACCEPTING CHEMOTAXIS PROTEIN MCPB"/>
    <property type="match status" value="1"/>
</dbReference>
<keyword evidence="5" id="KW-1185">Reference proteome</keyword>
<sequence>MGIAVKTFAFPVFDEKHNVIGSVAIAKSLHLQEEIKGYTDTIFNSIQHLTEAVSEVSTNVQEVAAGTNDILAQIINTNERAKGTNEIVNIISNVAKQTNLLGLNASIESSRAGEFGKGFGVVATEIRKLAVSSRDSAKEISDRLEGIRNSIESVTEKINKSNDSFQTQVGTIEEISAFIQELNSLAINLMEKTTDLV</sequence>
<evidence type="ECO:0000313" key="5">
    <source>
        <dbReference type="Proteomes" id="UP001144612"/>
    </source>
</evidence>
<gene>
    <name evidence="4" type="ORF">OW729_02935</name>
</gene>
<accession>A0ABT4D955</accession>
<dbReference type="SMART" id="SM00283">
    <property type="entry name" value="MA"/>
    <property type="match status" value="1"/>
</dbReference>
<dbReference type="SUPFAM" id="SSF58104">
    <property type="entry name" value="Methyl-accepting chemotaxis protein (MCP) signaling domain"/>
    <property type="match status" value="1"/>
</dbReference>
<dbReference type="EMBL" id="JAPQFJ010000002">
    <property type="protein sequence ID" value="MCY6957559.1"/>
    <property type="molecule type" value="Genomic_DNA"/>
</dbReference>
<protein>
    <submittedName>
        <fullName evidence="4">Methyl-accepting chemotaxis protein</fullName>
    </submittedName>
</protein>
<dbReference type="PANTHER" id="PTHR32089:SF112">
    <property type="entry name" value="LYSOZYME-LIKE PROTEIN-RELATED"/>
    <property type="match status" value="1"/>
</dbReference>
<proteinExistence type="predicted"/>
<evidence type="ECO:0000256" key="1">
    <source>
        <dbReference type="ARBA" id="ARBA00023224"/>
    </source>
</evidence>
<evidence type="ECO:0000256" key="2">
    <source>
        <dbReference type="PROSITE-ProRule" id="PRU00284"/>
    </source>
</evidence>
<dbReference type="Pfam" id="PF00015">
    <property type="entry name" value="MCPsignal"/>
    <property type="match status" value="1"/>
</dbReference>
<dbReference type="PROSITE" id="PS50111">
    <property type="entry name" value="CHEMOTAXIS_TRANSDUC_2"/>
    <property type="match status" value="1"/>
</dbReference>
<comment type="caution">
    <text evidence="4">The sequence shown here is derived from an EMBL/GenBank/DDBJ whole genome shotgun (WGS) entry which is preliminary data.</text>
</comment>